<evidence type="ECO:0000256" key="5">
    <source>
        <dbReference type="ARBA" id="ARBA00023125"/>
    </source>
</evidence>
<reference evidence="9 10" key="1">
    <citation type="submission" date="2019-03" db="EMBL/GenBank/DDBJ databases">
        <title>Genomic Encyclopedia of Archaeal and Bacterial Type Strains, Phase II (KMG-II): from individual species to whole genera.</title>
        <authorList>
            <person name="Goeker M."/>
        </authorList>
    </citation>
    <scope>NUCLEOTIDE SEQUENCE [LARGE SCALE GENOMIC DNA]</scope>
    <source>
        <strain evidence="9 10">DSM 18435</strain>
    </source>
</reference>
<dbReference type="InterPro" id="IPR011010">
    <property type="entry name" value="DNA_brk_join_enz"/>
</dbReference>
<dbReference type="InterPro" id="IPR035447">
    <property type="entry name" value="DNA_topo_I_N_sf"/>
</dbReference>
<feature type="domain" description="DNA topoisomerase I catalytic core eukaryotic-type" evidence="7">
    <location>
        <begin position="109"/>
        <end position="310"/>
    </location>
</feature>
<dbReference type="EMBL" id="SNYI01000001">
    <property type="protein sequence ID" value="TDQ32431.1"/>
    <property type="molecule type" value="Genomic_DNA"/>
</dbReference>
<comment type="caution">
    <text evidence="9">The sequence shown here is derived from an EMBL/GenBank/DDBJ whole genome shotgun (WGS) entry which is preliminary data.</text>
</comment>
<name>A0A4V3D401_9FLAO</name>
<dbReference type="EC" id="5.6.2.1" evidence="3"/>
<dbReference type="GO" id="GO:0006265">
    <property type="term" value="P:DNA topological change"/>
    <property type="evidence" value="ECO:0007669"/>
    <property type="project" value="InterPro"/>
</dbReference>
<organism evidence="9 10">
    <name type="scientific">Zeaxanthinibacter enoshimensis</name>
    <dbReference type="NCBI Taxonomy" id="392009"/>
    <lineage>
        <taxon>Bacteria</taxon>
        <taxon>Pseudomonadati</taxon>
        <taxon>Bacteroidota</taxon>
        <taxon>Flavobacteriia</taxon>
        <taxon>Flavobacteriales</taxon>
        <taxon>Flavobacteriaceae</taxon>
        <taxon>Zeaxanthinibacter</taxon>
    </lineage>
</organism>
<evidence type="ECO:0000256" key="2">
    <source>
        <dbReference type="ARBA" id="ARBA00006645"/>
    </source>
</evidence>
<evidence type="ECO:0000259" key="8">
    <source>
        <dbReference type="Pfam" id="PF21338"/>
    </source>
</evidence>
<dbReference type="InterPro" id="IPR013500">
    <property type="entry name" value="TopoI_cat_euk"/>
</dbReference>
<dbReference type="SUPFAM" id="SSF55869">
    <property type="entry name" value="DNA topoisomerase I domain"/>
    <property type="match status" value="1"/>
</dbReference>
<proteinExistence type="inferred from homology"/>
<dbReference type="AlphaFoldDB" id="A0A4V3D401"/>
<dbReference type="InterPro" id="IPR049331">
    <property type="entry name" value="Top1B_N_bact"/>
</dbReference>
<dbReference type="Proteomes" id="UP000295468">
    <property type="component" value="Unassembled WGS sequence"/>
</dbReference>
<sequence length="365" mass="42672">MCAKKSEFTELLDELLENPEKVISEFNLVYVYQDQLPIRRKRRSEGFIYLLNGKPLKLKKHLERINKLVIPPAWEDVRISDLANGHLQAIGKDNKSRKQYKYHELWSKIRNQTKFYKMASFGASLPGIREQVDEDLDQENWTKTKVLALVIRLMEETHIRIGNEQYARQNKTYGLSTLRDRHVKAYKDGLKFEFKGKRGKKHKVTLRNKKLVRLVNQCEEIPGWELFQYFDKDGEKHAIESGQVNEYIQEISGKSFTAKDFRTWAATLVFFESLKNMEFPESMEQKQKNILCAYDDAASELGNTRNVCRQYYVHPALPEYYESGKIGSYFELAEKKPGPDKFFTASEKALLKLIQGYKPDLTTVS</sequence>
<dbReference type="Gene3D" id="1.10.132.120">
    <property type="match status" value="1"/>
</dbReference>
<keyword evidence="5" id="KW-0238">DNA-binding</keyword>
<dbReference type="GO" id="GO:0003677">
    <property type="term" value="F:DNA binding"/>
    <property type="evidence" value="ECO:0007669"/>
    <property type="project" value="UniProtKB-KW"/>
</dbReference>
<keyword evidence="10" id="KW-1185">Reference proteome</keyword>
<feature type="domain" description="DNA topoisomerase IB N-terminal" evidence="8">
    <location>
        <begin position="47"/>
        <end position="93"/>
    </location>
</feature>
<evidence type="ECO:0000256" key="6">
    <source>
        <dbReference type="ARBA" id="ARBA00023235"/>
    </source>
</evidence>
<gene>
    <name evidence="9" type="ORF">CLV82_0259</name>
</gene>
<dbReference type="InterPro" id="IPR001631">
    <property type="entry name" value="TopoI"/>
</dbReference>
<keyword evidence="4" id="KW-0799">Topoisomerase</keyword>
<protein>
    <recommendedName>
        <fullName evidence="3">DNA topoisomerase</fullName>
        <ecNumber evidence="3">5.6.2.1</ecNumber>
    </recommendedName>
</protein>
<dbReference type="GO" id="GO:0003917">
    <property type="term" value="F:DNA topoisomerase type I (single strand cut, ATP-independent) activity"/>
    <property type="evidence" value="ECO:0007669"/>
    <property type="project" value="UniProtKB-EC"/>
</dbReference>
<evidence type="ECO:0000256" key="1">
    <source>
        <dbReference type="ARBA" id="ARBA00000213"/>
    </source>
</evidence>
<comment type="catalytic activity">
    <reaction evidence="1">
        <text>ATP-independent breakage of single-stranded DNA, followed by passage and rejoining.</text>
        <dbReference type="EC" id="5.6.2.1"/>
    </reaction>
</comment>
<accession>A0A4V3D401</accession>
<evidence type="ECO:0000256" key="3">
    <source>
        <dbReference type="ARBA" id="ARBA00012891"/>
    </source>
</evidence>
<dbReference type="PROSITE" id="PS52038">
    <property type="entry name" value="TOPO_IB_2"/>
    <property type="match status" value="1"/>
</dbReference>
<dbReference type="OrthoDB" id="9778962at2"/>
<keyword evidence="6 9" id="KW-0413">Isomerase</keyword>
<evidence type="ECO:0000313" key="9">
    <source>
        <dbReference type="EMBL" id="TDQ32431.1"/>
    </source>
</evidence>
<dbReference type="PRINTS" id="PR00416">
    <property type="entry name" value="EUTPISMRASEI"/>
</dbReference>
<dbReference type="Pfam" id="PF21338">
    <property type="entry name" value="Top1B_N_bact"/>
    <property type="match status" value="1"/>
</dbReference>
<dbReference type="SUPFAM" id="SSF56349">
    <property type="entry name" value="DNA breaking-rejoining enzymes"/>
    <property type="match status" value="1"/>
</dbReference>
<dbReference type="Gene3D" id="3.30.66.10">
    <property type="entry name" value="DNA topoisomerase I domain"/>
    <property type="match status" value="1"/>
</dbReference>
<comment type="similarity">
    <text evidence="2">Belongs to the type IB topoisomerase family.</text>
</comment>
<dbReference type="InterPro" id="IPR014711">
    <property type="entry name" value="TopoI_cat_a-hlx-sub_euk"/>
</dbReference>
<dbReference type="Pfam" id="PF01028">
    <property type="entry name" value="Topoisom_I"/>
    <property type="match status" value="1"/>
</dbReference>
<evidence type="ECO:0000256" key="4">
    <source>
        <dbReference type="ARBA" id="ARBA00023029"/>
    </source>
</evidence>
<evidence type="ECO:0000313" key="10">
    <source>
        <dbReference type="Proteomes" id="UP000295468"/>
    </source>
</evidence>
<dbReference type="Gene3D" id="3.90.15.10">
    <property type="entry name" value="Topoisomerase I, Chain A, domain 3"/>
    <property type="match status" value="1"/>
</dbReference>
<evidence type="ECO:0000259" key="7">
    <source>
        <dbReference type="Pfam" id="PF01028"/>
    </source>
</evidence>